<proteinExistence type="inferred from homology"/>
<evidence type="ECO:0000256" key="1">
    <source>
        <dbReference type="ARBA" id="ARBA00022448"/>
    </source>
</evidence>
<dbReference type="PANTHER" id="PTHR23249:SF16">
    <property type="entry name" value="TRAFFICKING PROTEIN PARTICLE COMPLEX SUBUNIT 1"/>
    <property type="match status" value="1"/>
</dbReference>
<accession>A0A0M8MX53</accession>
<keyword evidence="1 6" id="KW-0813">Transport</keyword>
<comment type="caution">
    <text evidence="8">The sequence shown here is derived from an EMBL/GenBank/DDBJ whole genome shotgun (WGS) entry which is preliminary data.</text>
</comment>
<evidence type="ECO:0000256" key="6">
    <source>
        <dbReference type="RuleBase" id="RU366065"/>
    </source>
</evidence>
<dbReference type="PANTHER" id="PTHR23249">
    <property type="entry name" value="TRAFFICKING PROTEIN PARTICLE COMPLEX SUBUNIT"/>
    <property type="match status" value="1"/>
</dbReference>
<dbReference type="STRING" id="77020.A0A0M8MX53"/>
<gene>
    <name evidence="8" type="ORF">Malapachy_2467</name>
</gene>
<dbReference type="SUPFAM" id="SSF64356">
    <property type="entry name" value="SNARE-like"/>
    <property type="match status" value="1"/>
</dbReference>
<evidence type="ECO:0000256" key="4">
    <source>
        <dbReference type="ARBA" id="ARBA00023034"/>
    </source>
</evidence>
<sequence>MALKAYSLWIFDRHCEPIYYQDWSHLYRTPSAASGTASSFTSSLSSTFQRVGGTVPDQEKRDASTTTHKRARGDALPGVSQQVQTQDDEPVDTQALPFDQEAKLIYGVVYSLRNMVRKLGGSQEAFHNFSTATYTLSHMQTPTMYTFVLITDAPPSRGDKGPLSMLAGTNPIPGTNGMTLRGVLRELWRGPWIQHGTRHPLADATERVSYTSDDAMPVPRSHGIENAALRESIEQVLFQYKLLPSQG</sequence>
<keyword evidence="9" id="KW-1185">Reference proteome</keyword>
<comment type="subcellular location">
    <subcellularLocation>
        <location evidence="6">Endoplasmic reticulum</location>
    </subcellularLocation>
    <subcellularLocation>
        <location evidence="6">Golgi apparatus</location>
        <location evidence="6">cis-Golgi network</location>
    </subcellularLocation>
</comment>
<evidence type="ECO:0000313" key="8">
    <source>
        <dbReference type="EMBL" id="KOS15311.1"/>
    </source>
</evidence>
<dbReference type="OrthoDB" id="3364529at2759"/>
<evidence type="ECO:0000256" key="5">
    <source>
        <dbReference type="ARBA" id="ARBA00038167"/>
    </source>
</evidence>
<feature type="region of interest" description="Disordered" evidence="7">
    <location>
        <begin position="48"/>
        <end position="87"/>
    </location>
</feature>
<protein>
    <recommendedName>
        <fullName evidence="6">Trafficking protein particle complex subunit</fullName>
    </recommendedName>
</protein>
<evidence type="ECO:0000256" key="3">
    <source>
        <dbReference type="ARBA" id="ARBA00022892"/>
    </source>
</evidence>
<dbReference type="InterPro" id="IPR011012">
    <property type="entry name" value="Longin-like_dom_sf"/>
</dbReference>
<evidence type="ECO:0000256" key="2">
    <source>
        <dbReference type="ARBA" id="ARBA00022824"/>
    </source>
</evidence>
<organism evidence="8 9">
    <name type="scientific">Malassezia pachydermatis</name>
    <dbReference type="NCBI Taxonomy" id="77020"/>
    <lineage>
        <taxon>Eukaryota</taxon>
        <taxon>Fungi</taxon>
        <taxon>Dikarya</taxon>
        <taxon>Basidiomycota</taxon>
        <taxon>Ustilaginomycotina</taxon>
        <taxon>Malasseziomycetes</taxon>
        <taxon>Malasseziales</taxon>
        <taxon>Malasseziaceae</taxon>
        <taxon>Malassezia</taxon>
    </lineage>
</organism>
<dbReference type="RefSeq" id="XP_017992943.1">
    <property type="nucleotide sequence ID" value="XM_018136956.1"/>
</dbReference>
<keyword evidence="2 6" id="KW-0256">Endoplasmic reticulum</keyword>
<dbReference type="SMART" id="SM01399">
    <property type="entry name" value="Sybindin"/>
    <property type="match status" value="1"/>
</dbReference>
<evidence type="ECO:0000313" key="9">
    <source>
        <dbReference type="Proteomes" id="UP000037751"/>
    </source>
</evidence>
<dbReference type="GO" id="GO:0005783">
    <property type="term" value="C:endoplasmic reticulum"/>
    <property type="evidence" value="ECO:0007669"/>
    <property type="project" value="UniProtKB-SubCell"/>
</dbReference>
<keyword evidence="3 6" id="KW-0931">ER-Golgi transport</keyword>
<name>A0A0M8MX53_9BASI</name>
<dbReference type="Proteomes" id="UP000037751">
    <property type="component" value="Unassembled WGS sequence"/>
</dbReference>
<dbReference type="EMBL" id="LGAV01000002">
    <property type="protein sequence ID" value="KOS15311.1"/>
    <property type="molecule type" value="Genomic_DNA"/>
</dbReference>
<dbReference type="VEuPathDB" id="FungiDB:Malapachy_2467"/>
<dbReference type="AlphaFoldDB" id="A0A0M8MX53"/>
<dbReference type="GO" id="GO:0005794">
    <property type="term" value="C:Golgi apparatus"/>
    <property type="evidence" value="ECO:0007669"/>
    <property type="project" value="UniProtKB-SubCell"/>
</dbReference>
<dbReference type="Gene3D" id="3.30.450.70">
    <property type="match status" value="1"/>
</dbReference>
<comment type="similarity">
    <text evidence="5">Belongs to the TRAPP small subunits family. BET5 subfamily.</text>
</comment>
<reference evidence="8 9" key="1">
    <citation type="submission" date="2015-07" db="EMBL/GenBank/DDBJ databases">
        <title>Draft Genome Sequence of Malassezia furfur CBS1878 and Malassezia pachydermatis CBS1879.</title>
        <authorList>
            <person name="Triana S."/>
            <person name="Ohm R."/>
            <person name="Gonzalez A."/>
            <person name="DeCock H."/>
            <person name="Restrepo S."/>
            <person name="Celis A."/>
        </authorList>
    </citation>
    <scope>NUCLEOTIDE SEQUENCE [LARGE SCALE GENOMIC DNA]</scope>
    <source>
        <strain evidence="8 9">CBS 1879</strain>
    </source>
</reference>
<dbReference type="InterPro" id="IPR007233">
    <property type="entry name" value="TRAPPC"/>
</dbReference>
<dbReference type="GO" id="GO:0006888">
    <property type="term" value="P:endoplasmic reticulum to Golgi vesicle-mediated transport"/>
    <property type="evidence" value="ECO:0007669"/>
    <property type="project" value="UniProtKB-UniRule"/>
</dbReference>
<keyword evidence="4 6" id="KW-0333">Golgi apparatus</keyword>
<dbReference type="GO" id="GO:0030008">
    <property type="term" value="C:TRAPP complex"/>
    <property type="evidence" value="ECO:0007669"/>
    <property type="project" value="UniProtKB-UniRule"/>
</dbReference>
<dbReference type="GeneID" id="28728831"/>
<dbReference type="Pfam" id="PF04099">
    <property type="entry name" value="Sybindin"/>
    <property type="match status" value="1"/>
</dbReference>
<evidence type="ECO:0000256" key="7">
    <source>
        <dbReference type="SAM" id="MobiDB-lite"/>
    </source>
</evidence>
<comment type="subunit">
    <text evidence="6">Part of the multisubunit transport protein particle (TRAPP) complex.</text>
</comment>